<dbReference type="PANTHER" id="PTHR43477:SF1">
    <property type="entry name" value="DIHYDROANTICAPSIN 7-DEHYDROGENASE"/>
    <property type="match status" value="1"/>
</dbReference>
<organism evidence="3 4">
    <name type="scientific">Rhodococcus opacus (strain B4)</name>
    <dbReference type="NCBI Taxonomy" id="632772"/>
    <lineage>
        <taxon>Bacteria</taxon>
        <taxon>Bacillati</taxon>
        <taxon>Actinomycetota</taxon>
        <taxon>Actinomycetes</taxon>
        <taxon>Mycobacteriales</taxon>
        <taxon>Nocardiaceae</taxon>
        <taxon>Rhodococcus</taxon>
    </lineage>
</organism>
<dbReference type="GO" id="GO:0016491">
    <property type="term" value="F:oxidoreductase activity"/>
    <property type="evidence" value="ECO:0007669"/>
    <property type="project" value="UniProtKB-KW"/>
</dbReference>
<dbReference type="AlphaFoldDB" id="C1AYC2"/>
<dbReference type="PANTHER" id="PTHR43477">
    <property type="entry name" value="DIHYDROANTICAPSIN 7-DEHYDROGENASE"/>
    <property type="match status" value="1"/>
</dbReference>
<dbReference type="PATRIC" id="fig|632772.20.peg.6134"/>
<protein>
    <submittedName>
        <fullName evidence="3">Putative oxidoreductase</fullName>
    </submittedName>
</protein>
<dbReference type="InterPro" id="IPR051122">
    <property type="entry name" value="SDR_DHRS6-like"/>
</dbReference>
<dbReference type="STRING" id="632772.ROP_58700"/>
<reference evidence="3 4" key="1">
    <citation type="submission" date="2009-03" db="EMBL/GenBank/DDBJ databases">
        <title>Comparison of the complete genome sequences of Rhodococcus erythropolis PR4 and Rhodococcus opacus B4.</title>
        <authorList>
            <person name="Takarada H."/>
            <person name="Sekine M."/>
            <person name="Hosoyama A."/>
            <person name="Yamada R."/>
            <person name="Fujisawa T."/>
            <person name="Omata S."/>
            <person name="Shimizu A."/>
            <person name="Tsukatani N."/>
            <person name="Tanikawa S."/>
            <person name="Fujita N."/>
            <person name="Harayama S."/>
        </authorList>
    </citation>
    <scope>NUCLEOTIDE SEQUENCE [LARGE SCALE GENOMIC DNA]</scope>
    <source>
        <strain evidence="3 4">B4</strain>
    </source>
</reference>
<dbReference type="KEGG" id="rop:ROP_58700"/>
<dbReference type="PRINTS" id="PR00081">
    <property type="entry name" value="GDHRDH"/>
</dbReference>
<dbReference type="SUPFAM" id="SSF51735">
    <property type="entry name" value="NAD(P)-binding Rossmann-fold domains"/>
    <property type="match status" value="1"/>
</dbReference>
<dbReference type="HOGENOM" id="CLU_2571581_0_0_11"/>
<evidence type="ECO:0000256" key="2">
    <source>
        <dbReference type="ARBA" id="ARBA00023002"/>
    </source>
</evidence>
<gene>
    <name evidence="3" type="ordered locus">ROP_58700</name>
</gene>
<dbReference type="Gene3D" id="3.40.50.720">
    <property type="entry name" value="NAD(P)-binding Rossmann-like Domain"/>
    <property type="match status" value="1"/>
</dbReference>
<comment type="similarity">
    <text evidence="1">Belongs to the short-chain dehydrogenases/reductases (SDR) family.</text>
</comment>
<dbReference type="Proteomes" id="UP000002212">
    <property type="component" value="Chromosome"/>
</dbReference>
<name>C1AYC2_RHOOB</name>
<dbReference type="Pfam" id="PF13561">
    <property type="entry name" value="adh_short_C2"/>
    <property type="match status" value="1"/>
</dbReference>
<evidence type="ECO:0000313" key="3">
    <source>
        <dbReference type="EMBL" id="BAH54117.1"/>
    </source>
</evidence>
<accession>C1AYC2</accession>
<evidence type="ECO:0000256" key="1">
    <source>
        <dbReference type="ARBA" id="ARBA00006484"/>
    </source>
</evidence>
<proteinExistence type="inferred from homology"/>
<keyword evidence="2" id="KW-0560">Oxidoreductase</keyword>
<dbReference type="InterPro" id="IPR036291">
    <property type="entry name" value="NAD(P)-bd_dom_sf"/>
</dbReference>
<sequence>MGPLGIRVNTVSPGPVSTALWLGDDGVAATVARAGGGDPAAVAESVAKQSVTGRFTRPDEVADLVTFLASDRAGNVTGSDS</sequence>
<evidence type="ECO:0000313" key="4">
    <source>
        <dbReference type="Proteomes" id="UP000002212"/>
    </source>
</evidence>
<dbReference type="EMBL" id="AP011115">
    <property type="protein sequence ID" value="BAH54117.1"/>
    <property type="molecule type" value="Genomic_DNA"/>
</dbReference>
<dbReference type="InterPro" id="IPR002347">
    <property type="entry name" value="SDR_fam"/>
</dbReference>